<dbReference type="PRINTS" id="PR00320">
    <property type="entry name" value="GPROTEINBRPT"/>
</dbReference>
<proteinExistence type="inferred from homology"/>
<dbReference type="InterPro" id="IPR020472">
    <property type="entry name" value="WD40_PAC1"/>
</dbReference>
<dbReference type="InterPro" id="IPR001680">
    <property type="entry name" value="WD40_rpt"/>
</dbReference>
<evidence type="ECO:0000256" key="3">
    <source>
        <dbReference type="ARBA" id="ARBA00037338"/>
    </source>
</evidence>
<evidence type="ECO:0000256" key="1">
    <source>
        <dbReference type="ARBA" id="ARBA00022574"/>
    </source>
</evidence>
<evidence type="ECO:0000256" key="6">
    <source>
        <dbReference type="ARBA" id="ARBA00040563"/>
    </source>
</evidence>
<dbReference type="PROSITE" id="PS50082">
    <property type="entry name" value="WD_REPEATS_2"/>
    <property type="match status" value="2"/>
</dbReference>
<dbReference type="OrthoDB" id="7668193at2759"/>
<dbReference type="PROSITE" id="PS00678">
    <property type="entry name" value="WD_REPEATS_1"/>
    <property type="match status" value="2"/>
</dbReference>
<dbReference type="RefSeq" id="XP_007776420.1">
    <property type="nucleotide sequence ID" value="XM_007778230.1"/>
</dbReference>
<dbReference type="eggNOG" id="KOG0322">
    <property type="taxonomic scope" value="Eukaryota"/>
</dbReference>
<comment type="function">
    <text evidence="3">Component of the ASTRA complex involved in chromatin remodeling.</text>
</comment>
<dbReference type="STRING" id="1168221.R7YGV7"/>
<feature type="repeat" description="WD" evidence="7">
    <location>
        <begin position="404"/>
        <end position="419"/>
    </location>
</feature>
<dbReference type="Pfam" id="PF00400">
    <property type="entry name" value="WD40"/>
    <property type="match status" value="4"/>
</dbReference>
<dbReference type="SMART" id="SM00320">
    <property type="entry name" value="WD40"/>
    <property type="match status" value="5"/>
</dbReference>
<name>R7YGV7_CONA1</name>
<dbReference type="InterPro" id="IPR011047">
    <property type="entry name" value="Quinoprotein_ADH-like_sf"/>
</dbReference>
<sequence>MSSTSPSSGSPRYQQPELQTQVATLPPPQPTYIFRGHSAQIHGVHFLRQNSRLLTGDADGWVVLWNLSTKRAVAVWRAHDGAILGLGDWAEDKIITHGRDASLKVWQLRTQDEATFSTVLPVDDPVTHRQNPWLLHSLSVNTLNFCSFSSCKQQRSELTPIDEVDDLPEPLVIAVPGTKDSQVDVFQLPSERRMSTVPEVKSKKAGMVMAIRILYTNDLLAITGYESGHAAIHAHSLSDNTWQLLYLCNAHTQPILSLDASPDLKCFLTSSADAVIGKHPLVESPKTQSGERSADGPLKAVNTGHAGQQSLRVRNDGKIYATAGWDGRVRVYSTKTMKELAVLKWHKEGIYGVAFANIDAPPHTAASAPVEDDVTVASTTQSLTHAAGSVSQRRDAKARTTHWLAAGSKDGKVSLWDIY</sequence>
<dbReference type="PANTHER" id="PTHR19854:SF1">
    <property type="entry name" value="GUANINE NUCLEOTIDE-BINDING PROTEIN SUBUNIT BETA-LIKE PROTEIN 1"/>
    <property type="match status" value="1"/>
</dbReference>
<evidence type="ECO:0000256" key="4">
    <source>
        <dbReference type="ARBA" id="ARBA00037931"/>
    </source>
</evidence>
<organism evidence="9 10">
    <name type="scientific">Coniosporium apollinis (strain CBS 100218)</name>
    <name type="common">Rock-inhabiting black yeast</name>
    <dbReference type="NCBI Taxonomy" id="1168221"/>
    <lineage>
        <taxon>Eukaryota</taxon>
        <taxon>Fungi</taxon>
        <taxon>Dikarya</taxon>
        <taxon>Ascomycota</taxon>
        <taxon>Pezizomycotina</taxon>
        <taxon>Dothideomycetes</taxon>
        <taxon>Dothideomycetes incertae sedis</taxon>
        <taxon>Coniosporium</taxon>
    </lineage>
</organism>
<dbReference type="AlphaFoldDB" id="R7YGV7"/>
<dbReference type="SUPFAM" id="SSF50998">
    <property type="entry name" value="Quinoprotein alcohol dehydrogenase-like"/>
    <property type="match status" value="1"/>
</dbReference>
<reference evidence="10" key="1">
    <citation type="submission" date="2012-06" db="EMBL/GenBank/DDBJ databases">
        <title>The genome sequence of Coniosporium apollinis CBS 100218.</title>
        <authorList>
            <consortium name="The Broad Institute Genome Sequencing Platform"/>
            <person name="Cuomo C."/>
            <person name="Gorbushina A."/>
            <person name="Noack S."/>
            <person name="Walker B."/>
            <person name="Young S.K."/>
            <person name="Zeng Q."/>
            <person name="Gargeya S."/>
            <person name="Fitzgerald M."/>
            <person name="Haas B."/>
            <person name="Abouelleil A."/>
            <person name="Alvarado L."/>
            <person name="Arachchi H.M."/>
            <person name="Berlin A.M."/>
            <person name="Chapman S.B."/>
            <person name="Goldberg J."/>
            <person name="Griggs A."/>
            <person name="Gujja S."/>
            <person name="Hansen M."/>
            <person name="Howarth C."/>
            <person name="Imamovic A."/>
            <person name="Larimer J."/>
            <person name="McCowan C."/>
            <person name="Montmayeur A."/>
            <person name="Murphy C."/>
            <person name="Neiman D."/>
            <person name="Pearson M."/>
            <person name="Priest M."/>
            <person name="Roberts A."/>
            <person name="Saif S."/>
            <person name="Shea T."/>
            <person name="Sisk P."/>
            <person name="Sykes S."/>
            <person name="Wortman J."/>
            <person name="Nusbaum C."/>
            <person name="Birren B."/>
        </authorList>
    </citation>
    <scope>NUCLEOTIDE SEQUENCE [LARGE SCALE GENOMIC DNA]</scope>
    <source>
        <strain evidence="10">CBS 100218</strain>
    </source>
</reference>
<dbReference type="InterPro" id="IPR015943">
    <property type="entry name" value="WD40/YVTN_repeat-like_dom_sf"/>
</dbReference>
<comment type="subunit">
    <text evidence="5">Component of the ASTRA chromatin remodeling machinery complex.</text>
</comment>
<keyword evidence="2" id="KW-0677">Repeat</keyword>
<evidence type="ECO:0000256" key="7">
    <source>
        <dbReference type="PROSITE-ProRule" id="PRU00221"/>
    </source>
</evidence>
<dbReference type="OMA" id="YQRQSMQ"/>
<dbReference type="Proteomes" id="UP000016924">
    <property type="component" value="Unassembled WGS sequence"/>
</dbReference>
<keyword evidence="1 7" id="KW-0853">WD repeat</keyword>
<dbReference type="GeneID" id="19897625"/>
<evidence type="ECO:0000313" key="10">
    <source>
        <dbReference type="Proteomes" id="UP000016924"/>
    </source>
</evidence>
<gene>
    <name evidence="9" type="ORF">W97_00314</name>
</gene>
<evidence type="ECO:0000256" key="5">
    <source>
        <dbReference type="ARBA" id="ARBA00038749"/>
    </source>
</evidence>
<comment type="similarity">
    <text evidence="4">Belongs to the WD repeat ASA1 family.</text>
</comment>
<dbReference type="PANTHER" id="PTHR19854">
    <property type="entry name" value="TRANSDUCIN BETA-LIKE 3"/>
    <property type="match status" value="1"/>
</dbReference>
<dbReference type="Gene3D" id="2.130.10.10">
    <property type="entry name" value="YVTN repeat-like/Quinoprotein amine dehydrogenase"/>
    <property type="match status" value="3"/>
</dbReference>
<accession>R7YGV7</accession>
<protein>
    <recommendedName>
        <fullName evidence="6">ASTRA-associated protein 1</fullName>
    </recommendedName>
</protein>
<keyword evidence="10" id="KW-1185">Reference proteome</keyword>
<evidence type="ECO:0000313" key="9">
    <source>
        <dbReference type="EMBL" id="EON61103.1"/>
    </source>
</evidence>
<dbReference type="EMBL" id="JH767554">
    <property type="protein sequence ID" value="EON61103.1"/>
    <property type="molecule type" value="Genomic_DNA"/>
</dbReference>
<evidence type="ECO:0000256" key="8">
    <source>
        <dbReference type="SAM" id="MobiDB-lite"/>
    </source>
</evidence>
<dbReference type="InterPro" id="IPR019775">
    <property type="entry name" value="WD40_repeat_CS"/>
</dbReference>
<dbReference type="HOGENOM" id="CLU_041940_0_1_1"/>
<feature type="repeat" description="WD" evidence="7">
    <location>
        <begin position="34"/>
        <end position="75"/>
    </location>
</feature>
<dbReference type="PROSITE" id="PS50294">
    <property type="entry name" value="WD_REPEATS_REGION"/>
    <property type="match status" value="1"/>
</dbReference>
<feature type="region of interest" description="Disordered" evidence="8">
    <location>
        <begin position="282"/>
        <end position="307"/>
    </location>
</feature>
<evidence type="ECO:0000256" key="2">
    <source>
        <dbReference type="ARBA" id="ARBA00022737"/>
    </source>
</evidence>